<dbReference type="AlphaFoldDB" id="A0A3S0ZMP2"/>
<protein>
    <recommendedName>
        <fullName evidence="8">Stum, mechanosensory transduction mediator homolog</fullName>
    </recommendedName>
</protein>
<dbReference type="GO" id="GO:0016020">
    <property type="term" value="C:membrane"/>
    <property type="evidence" value="ECO:0007669"/>
    <property type="project" value="UniProtKB-SubCell"/>
</dbReference>
<keyword evidence="4 5" id="KW-0472">Membrane</keyword>
<dbReference type="OrthoDB" id="361532at2759"/>
<evidence type="ECO:0000256" key="2">
    <source>
        <dbReference type="ARBA" id="ARBA00022692"/>
    </source>
</evidence>
<gene>
    <name evidence="6" type="ORF">EGW08_013696</name>
</gene>
<feature type="transmembrane region" description="Helical" evidence="5">
    <location>
        <begin position="87"/>
        <end position="109"/>
    </location>
</feature>
<dbReference type="Pfam" id="PF15795">
    <property type="entry name" value="Spec3"/>
    <property type="match status" value="1"/>
</dbReference>
<name>A0A3S0ZMP2_ELYCH</name>
<dbReference type="EMBL" id="RQTK01000503">
    <property type="protein sequence ID" value="RUS78553.1"/>
    <property type="molecule type" value="Genomic_DNA"/>
</dbReference>
<evidence type="ECO:0000256" key="5">
    <source>
        <dbReference type="SAM" id="Phobius"/>
    </source>
</evidence>
<dbReference type="PANTHER" id="PTHR21676:SF1">
    <property type="entry name" value="PROTEIN STUM HOMOLOG"/>
    <property type="match status" value="1"/>
</dbReference>
<accession>A0A3S0ZMP2</accession>
<reference evidence="6 7" key="1">
    <citation type="submission" date="2019-01" db="EMBL/GenBank/DDBJ databases">
        <title>A draft genome assembly of the solar-powered sea slug Elysia chlorotica.</title>
        <authorList>
            <person name="Cai H."/>
            <person name="Li Q."/>
            <person name="Fang X."/>
            <person name="Li J."/>
            <person name="Curtis N.E."/>
            <person name="Altenburger A."/>
            <person name="Shibata T."/>
            <person name="Feng M."/>
            <person name="Maeda T."/>
            <person name="Schwartz J.A."/>
            <person name="Shigenobu S."/>
            <person name="Lundholm N."/>
            <person name="Nishiyama T."/>
            <person name="Yang H."/>
            <person name="Hasebe M."/>
            <person name="Li S."/>
            <person name="Pierce S.K."/>
            <person name="Wang J."/>
        </authorList>
    </citation>
    <scope>NUCLEOTIDE SEQUENCE [LARGE SCALE GENOMIC DNA]</scope>
    <source>
        <strain evidence="6">EC2010</strain>
        <tissue evidence="6">Whole organism of an adult</tissue>
    </source>
</reference>
<keyword evidence="3 5" id="KW-1133">Transmembrane helix</keyword>
<sequence>MTGRNDRLSVSGGGKGRGSLNMGEDVEILEVHEKHGSLYNAIPRMPVGLAVFLCIINIVVPGLGTFVSSWTCLCGCQTKLGKPARAFGLNLLSAFLQMISFVVIVGWVWSIIWGMNFVQIATQSEHEPSKTPYYVRRQSSVVE</sequence>
<comment type="subcellular location">
    <subcellularLocation>
        <location evidence="1">Membrane</location>
        <topology evidence="1">Multi-pass membrane protein</topology>
    </subcellularLocation>
</comment>
<keyword evidence="2 5" id="KW-0812">Transmembrane</keyword>
<evidence type="ECO:0000313" key="7">
    <source>
        <dbReference type="Proteomes" id="UP000271974"/>
    </source>
</evidence>
<evidence type="ECO:0008006" key="8">
    <source>
        <dbReference type="Google" id="ProtNLM"/>
    </source>
</evidence>
<dbReference type="PANTHER" id="PTHR21676">
    <property type="entry name" value="PROTEIN STUM"/>
    <property type="match status" value="1"/>
</dbReference>
<keyword evidence="7" id="KW-1185">Reference proteome</keyword>
<evidence type="ECO:0000256" key="1">
    <source>
        <dbReference type="ARBA" id="ARBA00004141"/>
    </source>
</evidence>
<proteinExistence type="predicted"/>
<evidence type="ECO:0000256" key="3">
    <source>
        <dbReference type="ARBA" id="ARBA00022989"/>
    </source>
</evidence>
<comment type="caution">
    <text evidence="6">The sequence shown here is derived from an EMBL/GenBank/DDBJ whole genome shotgun (WGS) entry which is preliminary data.</text>
</comment>
<organism evidence="6 7">
    <name type="scientific">Elysia chlorotica</name>
    <name type="common">Eastern emerald elysia</name>
    <name type="synonym">Sea slug</name>
    <dbReference type="NCBI Taxonomy" id="188477"/>
    <lineage>
        <taxon>Eukaryota</taxon>
        <taxon>Metazoa</taxon>
        <taxon>Spiralia</taxon>
        <taxon>Lophotrochozoa</taxon>
        <taxon>Mollusca</taxon>
        <taxon>Gastropoda</taxon>
        <taxon>Heterobranchia</taxon>
        <taxon>Euthyneura</taxon>
        <taxon>Panpulmonata</taxon>
        <taxon>Sacoglossa</taxon>
        <taxon>Placobranchoidea</taxon>
        <taxon>Plakobranchidae</taxon>
        <taxon>Elysia</taxon>
    </lineage>
</organism>
<dbReference type="Proteomes" id="UP000271974">
    <property type="component" value="Unassembled WGS sequence"/>
</dbReference>
<evidence type="ECO:0000313" key="6">
    <source>
        <dbReference type="EMBL" id="RUS78553.1"/>
    </source>
</evidence>
<dbReference type="InterPro" id="IPR026673">
    <property type="entry name" value="SPEC3/Stum"/>
</dbReference>
<evidence type="ECO:0000256" key="4">
    <source>
        <dbReference type="ARBA" id="ARBA00023136"/>
    </source>
</evidence>
<feature type="transmembrane region" description="Helical" evidence="5">
    <location>
        <begin position="47"/>
        <end position="75"/>
    </location>
</feature>